<evidence type="ECO:0000313" key="2">
    <source>
        <dbReference type="EMBL" id="TVY50062.1"/>
    </source>
</evidence>
<feature type="transmembrane region" description="Helical" evidence="1">
    <location>
        <begin position="73"/>
        <end position="96"/>
    </location>
</feature>
<keyword evidence="3" id="KW-1185">Reference proteome</keyword>
<accession>A0A7D8UL58</accession>
<feature type="transmembrane region" description="Helical" evidence="1">
    <location>
        <begin position="47"/>
        <end position="66"/>
    </location>
</feature>
<keyword evidence="1" id="KW-0812">Transmembrane</keyword>
<keyword evidence="1" id="KW-1133">Transmembrane helix</keyword>
<comment type="caution">
    <text evidence="2">The sequence shown here is derived from an EMBL/GenBank/DDBJ whole genome shotgun (WGS) entry which is preliminary data.</text>
</comment>
<dbReference type="OrthoDB" id="3340520at2759"/>
<evidence type="ECO:0000313" key="3">
    <source>
        <dbReference type="Proteomes" id="UP000481288"/>
    </source>
</evidence>
<dbReference type="InterPro" id="IPR010775">
    <property type="entry name" value="DUF1365"/>
</dbReference>
<proteinExistence type="predicted"/>
<sequence length="629" mass="71108">MTLTQLFIPIQYQHQAQNILEMAASIASSTALIILSLFSYFGTSTDIVLFFIFVFIGKQYVILNFLDKFINPAIVIYIISASAALLILLQIIRLYAGLNVCSSSTNGFPAKPMFFPCRTAHTRMFPTKHSFSYSYLLAGIPVGWRGSTGGMLSSDVENKAISWYRRLFSLKPNSPWFMVNGDDYFERGHVKGGLEEKLQNYLHSQGIDPSEFAHAYLFTAARFLNYASNPVSIWNLYSSTKELTAIILEVGNTFDEKHRYFLRLESNQTPSTEITSSPKFSQSWPKDFYVSVFNSRAGTYSVSATDALFPNMSGTESTINTTITLSSSSGDPKLIARLFSTEPAIDPSSMSVMQKLRFLASWWWVGFATFFPRTVFQALVILFKKKLPWVFRPEPRKDTLPRQAVENEVFIEGMFRRYLRDFVLQSLVPMKLSYIPAGLVDTSGEVMTSPSVQLVAEDKVKELELRVLTPLFYSRYVKYPSCLHALVLESQLLNSTISLSDPELVSKLAAAQLKTATPPTFSSFWENLSYSLLRNLRTKAGTIQNCETKSETENEIVRTLPEIKNKNRTSEFERFILKAGTSVQRLEYIRGVGKLYLADRIALGLGEILDLEVFVVRVGVLWWAVKTLV</sequence>
<evidence type="ECO:0000256" key="1">
    <source>
        <dbReference type="SAM" id="Phobius"/>
    </source>
</evidence>
<gene>
    <name evidence="2" type="ORF">LCER1_G008239</name>
</gene>
<reference evidence="2 3" key="1">
    <citation type="submission" date="2018-05" db="EMBL/GenBank/DDBJ databases">
        <title>Whole genome sequencing for identification of molecular markers to develop diagnostic detection tools for the regulated plant pathogen Lachnellula willkommii.</title>
        <authorList>
            <person name="Giroux E."/>
            <person name="Bilodeau G."/>
        </authorList>
    </citation>
    <scope>NUCLEOTIDE SEQUENCE [LARGE SCALE GENOMIC DNA]</scope>
    <source>
        <strain evidence="2 3">CBS 625.97</strain>
    </source>
</reference>
<evidence type="ECO:0008006" key="4">
    <source>
        <dbReference type="Google" id="ProtNLM"/>
    </source>
</evidence>
<name>A0A7D8UL58_9HELO</name>
<dbReference type="EMBL" id="QGMG01001277">
    <property type="protein sequence ID" value="TVY50062.1"/>
    <property type="molecule type" value="Genomic_DNA"/>
</dbReference>
<dbReference type="PANTHER" id="PTHR33973:SF4">
    <property type="entry name" value="OS07G0153300 PROTEIN"/>
    <property type="match status" value="1"/>
</dbReference>
<keyword evidence="1" id="KW-0472">Membrane</keyword>
<dbReference type="PANTHER" id="PTHR33973">
    <property type="entry name" value="OS07G0153300 PROTEIN"/>
    <property type="match status" value="1"/>
</dbReference>
<dbReference type="Proteomes" id="UP000481288">
    <property type="component" value="Unassembled WGS sequence"/>
</dbReference>
<dbReference type="AlphaFoldDB" id="A0A7D8UL58"/>
<feature type="transmembrane region" description="Helical" evidence="1">
    <location>
        <begin position="20"/>
        <end position="41"/>
    </location>
</feature>
<protein>
    <recommendedName>
        <fullName evidence="4">Cyclopropane-fatty-acyl-phospholipid synthase</fullName>
    </recommendedName>
</protein>
<organism evidence="2 3">
    <name type="scientific">Lachnellula cervina</name>
    <dbReference type="NCBI Taxonomy" id="1316786"/>
    <lineage>
        <taxon>Eukaryota</taxon>
        <taxon>Fungi</taxon>
        <taxon>Dikarya</taxon>
        <taxon>Ascomycota</taxon>
        <taxon>Pezizomycotina</taxon>
        <taxon>Leotiomycetes</taxon>
        <taxon>Helotiales</taxon>
        <taxon>Lachnaceae</taxon>
        <taxon>Lachnellula</taxon>
    </lineage>
</organism>
<dbReference type="Pfam" id="PF07103">
    <property type="entry name" value="DUF1365"/>
    <property type="match status" value="1"/>
</dbReference>